<dbReference type="EMBL" id="JPKZ01001541">
    <property type="protein sequence ID" value="KHN81370.1"/>
    <property type="molecule type" value="Genomic_DNA"/>
</dbReference>
<dbReference type="PANTHER" id="PTHR21357">
    <property type="entry name" value="FAM172 FAMILY PROTEIN HOMOLOG CG10038"/>
    <property type="match status" value="1"/>
</dbReference>
<dbReference type="AlphaFoldDB" id="A0A0B2VK18"/>
<name>A0A0B2VK18_TOXCA</name>
<sequence>MDLSIINSNVQNLKRCFETITSENFDEAYISNILVSAKQHYLANIFAASIGVAFSSVCFVCGLQRFKTGSRNFNHLSSILFNAFHKHSTLRVHHFSSSFLKTIELSEGLNLGKRRLMDMANEQTSCAERRSENDVEPSRPTDHSKTLKDFGYHFDGDGIMKDEAGNGFIFVDQKSYEAIGEAVTEEIYSILGRPPYNLCRTYFGAASERKEQSFIYHSKDFDEQKYLVVLIHGKGVVRAGQWARRLIINESLDRGSQLPYLRECAKRGWGVLVMNTNHNTFVDAQGHRKPFKGSGSAVEHGITVWKEFVTPSKAVRIAVVAHSAGGMVISKIMEEPSCWPRGDEEKARVGCICLTDSFFDAPSLGRMCEWTRPRVRHWVAYPSHQIGAPLPSSDYVERVTAGTNVHEETSPVAVDDIFKFIETTFRSYREKE</sequence>
<evidence type="ECO:0000256" key="1">
    <source>
        <dbReference type="SAM" id="MobiDB-lite"/>
    </source>
</evidence>
<dbReference type="SUPFAM" id="SSF53474">
    <property type="entry name" value="alpha/beta-Hydrolases"/>
    <property type="match status" value="1"/>
</dbReference>
<dbReference type="Gene3D" id="3.40.50.1820">
    <property type="entry name" value="alpha/beta hydrolase"/>
    <property type="match status" value="1"/>
</dbReference>
<proteinExistence type="predicted"/>
<dbReference type="GO" id="GO:0031048">
    <property type="term" value="P:regulatory ncRNA-mediated heterochromatin formation"/>
    <property type="evidence" value="ECO:0007669"/>
    <property type="project" value="TreeGrafter"/>
</dbReference>
<dbReference type="GO" id="GO:0035197">
    <property type="term" value="F:siRNA binding"/>
    <property type="evidence" value="ECO:0007669"/>
    <property type="project" value="TreeGrafter"/>
</dbReference>
<keyword evidence="2" id="KW-1133">Transmembrane helix</keyword>
<feature type="transmembrane region" description="Helical" evidence="2">
    <location>
        <begin position="41"/>
        <end position="63"/>
    </location>
</feature>
<protein>
    <submittedName>
        <fullName evidence="4">UPF0528 protein Y75B8A.31</fullName>
    </submittedName>
</protein>
<dbReference type="OMA" id="QWSQQAI"/>
<keyword evidence="2" id="KW-0812">Transmembrane</keyword>
<evidence type="ECO:0000313" key="5">
    <source>
        <dbReference type="Proteomes" id="UP000031036"/>
    </source>
</evidence>
<dbReference type="GO" id="GO:0005634">
    <property type="term" value="C:nucleus"/>
    <property type="evidence" value="ECO:0007669"/>
    <property type="project" value="TreeGrafter"/>
</dbReference>
<dbReference type="InterPro" id="IPR048263">
    <property type="entry name" value="Arb2"/>
</dbReference>
<keyword evidence="2" id="KW-0472">Membrane</keyword>
<dbReference type="STRING" id="6265.A0A0B2VK18"/>
<dbReference type="Pfam" id="PF22749">
    <property type="entry name" value="Arb2"/>
    <property type="match status" value="1"/>
</dbReference>
<evidence type="ECO:0000259" key="3">
    <source>
        <dbReference type="Pfam" id="PF22749"/>
    </source>
</evidence>
<evidence type="ECO:0000256" key="2">
    <source>
        <dbReference type="SAM" id="Phobius"/>
    </source>
</evidence>
<dbReference type="InterPro" id="IPR053858">
    <property type="entry name" value="Arb2_dom"/>
</dbReference>
<feature type="domain" description="Arb2" evidence="3">
    <location>
        <begin position="145"/>
        <end position="380"/>
    </location>
</feature>
<dbReference type="OrthoDB" id="421951at2759"/>
<reference evidence="4 5" key="1">
    <citation type="submission" date="2014-11" db="EMBL/GenBank/DDBJ databases">
        <title>Genetic blueprint of the zoonotic pathogen Toxocara canis.</title>
        <authorList>
            <person name="Zhu X.-Q."/>
            <person name="Korhonen P.K."/>
            <person name="Cai H."/>
            <person name="Young N.D."/>
            <person name="Nejsum P."/>
            <person name="von Samson-Himmelstjerna G."/>
            <person name="Boag P.R."/>
            <person name="Tan P."/>
            <person name="Li Q."/>
            <person name="Min J."/>
            <person name="Yang Y."/>
            <person name="Wang X."/>
            <person name="Fang X."/>
            <person name="Hall R.S."/>
            <person name="Hofmann A."/>
            <person name="Sternberg P.W."/>
            <person name="Jex A.R."/>
            <person name="Gasser R.B."/>
        </authorList>
    </citation>
    <scope>NUCLEOTIDE SEQUENCE [LARGE SCALE GENOMIC DNA]</scope>
    <source>
        <strain evidence="4">PN_DK_2014</strain>
    </source>
</reference>
<evidence type="ECO:0000313" key="4">
    <source>
        <dbReference type="EMBL" id="KHN81370.1"/>
    </source>
</evidence>
<gene>
    <name evidence="4" type="primary">Y75B8A.31</name>
    <name evidence="4" type="ORF">Tcan_05969</name>
</gene>
<dbReference type="Proteomes" id="UP000031036">
    <property type="component" value="Unassembled WGS sequence"/>
</dbReference>
<comment type="caution">
    <text evidence="4">The sequence shown here is derived from an EMBL/GenBank/DDBJ whole genome shotgun (WGS) entry which is preliminary data.</text>
</comment>
<dbReference type="InterPro" id="IPR029058">
    <property type="entry name" value="AB_hydrolase_fold"/>
</dbReference>
<dbReference type="PANTHER" id="PTHR21357:SF4">
    <property type="entry name" value="FAM172 FAMILY PROTEIN HOMOLOG CG10038"/>
    <property type="match status" value="1"/>
</dbReference>
<organism evidence="4 5">
    <name type="scientific">Toxocara canis</name>
    <name type="common">Canine roundworm</name>
    <dbReference type="NCBI Taxonomy" id="6265"/>
    <lineage>
        <taxon>Eukaryota</taxon>
        <taxon>Metazoa</taxon>
        <taxon>Ecdysozoa</taxon>
        <taxon>Nematoda</taxon>
        <taxon>Chromadorea</taxon>
        <taxon>Rhabditida</taxon>
        <taxon>Spirurina</taxon>
        <taxon>Ascaridomorpha</taxon>
        <taxon>Ascaridoidea</taxon>
        <taxon>Toxocaridae</taxon>
        <taxon>Toxocara</taxon>
    </lineage>
</organism>
<accession>A0A0B2VK18</accession>
<feature type="compositionally biased region" description="Basic and acidic residues" evidence="1">
    <location>
        <begin position="127"/>
        <end position="144"/>
    </location>
</feature>
<feature type="region of interest" description="Disordered" evidence="1">
    <location>
        <begin position="122"/>
        <end position="144"/>
    </location>
</feature>
<keyword evidence="5" id="KW-1185">Reference proteome</keyword>